<feature type="chain" id="PRO_5014322945" evidence="1">
    <location>
        <begin position="23"/>
        <end position="164"/>
    </location>
</feature>
<reference evidence="2 3" key="1">
    <citation type="submission" date="2018-01" db="EMBL/GenBank/DDBJ databases">
        <title>Deinococcus koreensis sp. nov., a radiation-resistant bacterium isolated from river water.</title>
        <authorList>
            <person name="Choi A."/>
        </authorList>
    </citation>
    <scope>NUCLEOTIDE SEQUENCE [LARGE SCALE GENOMIC DNA]</scope>
    <source>
        <strain evidence="2 3">SJW1-2</strain>
    </source>
</reference>
<evidence type="ECO:0000313" key="3">
    <source>
        <dbReference type="Proteomes" id="UP000236379"/>
    </source>
</evidence>
<dbReference type="EMBL" id="PPPD01000001">
    <property type="protein sequence ID" value="PNY82752.1"/>
    <property type="molecule type" value="Genomic_DNA"/>
</dbReference>
<keyword evidence="3" id="KW-1185">Reference proteome</keyword>
<dbReference type="AlphaFoldDB" id="A0A2K3V1T2"/>
<accession>A0A2K3V1T2</accession>
<organism evidence="2 3">
    <name type="scientific">Deinococcus koreensis</name>
    <dbReference type="NCBI Taxonomy" id="2054903"/>
    <lineage>
        <taxon>Bacteria</taxon>
        <taxon>Thermotogati</taxon>
        <taxon>Deinococcota</taxon>
        <taxon>Deinococci</taxon>
        <taxon>Deinococcales</taxon>
        <taxon>Deinococcaceae</taxon>
        <taxon>Deinococcus</taxon>
    </lineage>
</organism>
<gene>
    <name evidence="2" type="ORF">CVO96_16570</name>
</gene>
<evidence type="ECO:0000313" key="2">
    <source>
        <dbReference type="EMBL" id="PNY82752.1"/>
    </source>
</evidence>
<keyword evidence="1" id="KW-0732">Signal</keyword>
<dbReference type="RefSeq" id="WP_103313185.1">
    <property type="nucleotide sequence ID" value="NZ_PPPD01000001.1"/>
</dbReference>
<evidence type="ECO:0000256" key="1">
    <source>
        <dbReference type="SAM" id="SignalP"/>
    </source>
</evidence>
<protein>
    <submittedName>
        <fullName evidence="2">Uncharacterized protein</fullName>
    </submittedName>
</protein>
<comment type="caution">
    <text evidence="2">The sequence shown here is derived from an EMBL/GenBank/DDBJ whole genome shotgun (WGS) entry which is preliminary data.</text>
</comment>
<feature type="signal peptide" evidence="1">
    <location>
        <begin position="1"/>
        <end position="22"/>
    </location>
</feature>
<proteinExistence type="predicted"/>
<dbReference type="Proteomes" id="UP000236379">
    <property type="component" value="Unassembled WGS sequence"/>
</dbReference>
<sequence length="164" mass="17550">MPKKLCLSVLLAALALAGGAAAQSTSAPVSWKSNPQDSKLTYTFNGCQRINRLDVICSVNVAFTPDPTDSDQRGYQLSAVASQAAWSVMSNTAQPVQANLVQTYSPAVGRSKLDYGALFYNVVKDAPVKLSYMFRAAPAAMTVFPELTLLGHRQIGVAIRPLTK</sequence>
<name>A0A2K3V1T2_9DEIO</name>